<gene>
    <name evidence="1" type="ORF">GCM10023184_13150</name>
</gene>
<sequence length="81" mass="9372">MNNPTSFDNNAPILPVWEQGVFLAERREGFHRFRLYELDGNYVEVIQHSHFNVVLRVASFRDPKHLDPYLDAISLDGLLGC</sequence>
<name>A0ABP8GJ00_9BACT</name>
<comment type="caution">
    <text evidence="1">The sequence shown here is derived from an EMBL/GenBank/DDBJ whole genome shotgun (WGS) entry which is preliminary data.</text>
</comment>
<keyword evidence="2" id="KW-1185">Reference proteome</keyword>
<dbReference type="Proteomes" id="UP001501725">
    <property type="component" value="Unassembled WGS sequence"/>
</dbReference>
<organism evidence="1 2">
    <name type="scientific">Flaviaesturariibacter amylovorans</name>
    <dbReference type="NCBI Taxonomy" id="1084520"/>
    <lineage>
        <taxon>Bacteria</taxon>
        <taxon>Pseudomonadati</taxon>
        <taxon>Bacteroidota</taxon>
        <taxon>Chitinophagia</taxon>
        <taxon>Chitinophagales</taxon>
        <taxon>Chitinophagaceae</taxon>
        <taxon>Flaviaestuariibacter</taxon>
    </lineage>
</organism>
<evidence type="ECO:0000313" key="1">
    <source>
        <dbReference type="EMBL" id="GAA4325280.1"/>
    </source>
</evidence>
<accession>A0ABP8GJ00</accession>
<reference evidence="2" key="1">
    <citation type="journal article" date="2019" name="Int. J. Syst. Evol. Microbiol.">
        <title>The Global Catalogue of Microorganisms (GCM) 10K type strain sequencing project: providing services to taxonomists for standard genome sequencing and annotation.</title>
        <authorList>
            <consortium name="The Broad Institute Genomics Platform"/>
            <consortium name="The Broad Institute Genome Sequencing Center for Infectious Disease"/>
            <person name="Wu L."/>
            <person name="Ma J."/>
        </authorList>
    </citation>
    <scope>NUCLEOTIDE SEQUENCE [LARGE SCALE GENOMIC DNA]</scope>
    <source>
        <strain evidence="2">JCM 17919</strain>
    </source>
</reference>
<dbReference type="RefSeq" id="WP_345254439.1">
    <property type="nucleotide sequence ID" value="NZ_BAABGY010000006.1"/>
</dbReference>
<protein>
    <submittedName>
        <fullName evidence="1">Uncharacterized protein</fullName>
    </submittedName>
</protein>
<evidence type="ECO:0000313" key="2">
    <source>
        <dbReference type="Proteomes" id="UP001501725"/>
    </source>
</evidence>
<dbReference type="EMBL" id="BAABGY010000006">
    <property type="protein sequence ID" value="GAA4325280.1"/>
    <property type="molecule type" value="Genomic_DNA"/>
</dbReference>
<proteinExistence type="predicted"/>